<accession>A0A378R7G2</accession>
<protein>
    <submittedName>
        <fullName evidence="2">Uncharacterized protein</fullName>
    </submittedName>
</protein>
<evidence type="ECO:0000313" key="2">
    <source>
        <dbReference type="EMBL" id="STZ14003.1"/>
    </source>
</evidence>
<dbReference type="Proteomes" id="UP000255279">
    <property type="component" value="Unassembled WGS sequence"/>
</dbReference>
<keyword evidence="1" id="KW-1133">Transmembrane helix</keyword>
<organism evidence="2 3">
    <name type="scientific">Moraxella caviae</name>
    <dbReference type="NCBI Taxonomy" id="34060"/>
    <lineage>
        <taxon>Bacteria</taxon>
        <taxon>Pseudomonadati</taxon>
        <taxon>Pseudomonadota</taxon>
        <taxon>Gammaproteobacteria</taxon>
        <taxon>Moraxellales</taxon>
        <taxon>Moraxellaceae</taxon>
        <taxon>Moraxella</taxon>
    </lineage>
</organism>
<feature type="transmembrane region" description="Helical" evidence="1">
    <location>
        <begin position="20"/>
        <end position="41"/>
    </location>
</feature>
<dbReference type="EMBL" id="UGQE01000004">
    <property type="protein sequence ID" value="STZ14003.1"/>
    <property type="molecule type" value="Genomic_DNA"/>
</dbReference>
<keyword evidence="1" id="KW-0812">Transmembrane</keyword>
<reference evidence="2 3" key="1">
    <citation type="submission" date="2018-06" db="EMBL/GenBank/DDBJ databases">
        <authorList>
            <consortium name="Pathogen Informatics"/>
            <person name="Doyle S."/>
        </authorList>
    </citation>
    <scope>NUCLEOTIDE SEQUENCE [LARGE SCALE GENOMIC DNA]</scope>
    <source>
        <strain evidence="2 3">NCTC10293</strain>
    </source>
</reference>
<keyword evidence="1" id="KW-0472">Membrane</keyword>
<gene>
    <name evidence="2" type="ORF">NCTC10293_01590</name>
</gene>
<evidence type="ECO:0000256" key="1">
    <source>
        <dbReference type="SAM" id="Phobius"/>
    </source>
</evidence>
<evidence type="ECO:0000313" key="3">
    <source>
        <dbReference type="Proteomes" id="UP000255279"/>
    </source>
</evidence>
<proteinExistence type="predicted"/>
<sequence length="45" mass="5315">MAKWFWGIEMLIYKDGWAKYVTIGNAVALFVVQLIMVIYYIGDRK</sequence>
<dbReference type="AlphaFoldDB" id="A0A378R7G2"/>
<name>A0A378R7G2_9GAMM</name>